<organism evidence="2">
    <name type="scientific">Streptococcus pneumoniae</name>
    <dbReference type="NCBI Taxonomy" id="1313"/>
    <lineage>
        <taxon>Bacteria</taxon>
        <taxon>Bacillati</taxon>
        <taxon>Bacillota</taxon>
        <taxon>Bacilli</taxon>
        <taxon>Lactobacillales</taxon>
        <taxon>Streptococcaceae</taxon>
        <taxon>Streptococcus</taxon>
    </lineage>
</organism>
<protein>
    <submittedName>
        <fullName evidence="2">Glutamine ABC transporter substrate-binding protein</fullName>
    </submittedName>
</protein>
<dbReference type="AlphaFoldDB" id="A0A4J2CG28"/>
<dbReference type="EMBL" id="CAATIE010000003">
    <property type="protein sequence ID" value="VNQ42361.1"/>
    <property type="molecule type" value="Genomic_DNA"/>
</dbReference>
<dbReference type="InterPro" id="IPR001638">
    <property type="entry name" value="Solute-binding_3/MltF_N"/>
</dbReference>
<reference evidence="2" key="1">
    <citation type="submission" date="2019-04" db="EMBL/GenBank/DDBJ databases">
        <authorList>
            <consortium name="Pathogen Informatics"/>
        </authorList>
    </citation>
    <scope>NUCLEOTIDE SEQUENCE</scope>
    <source>
        <strain evidence="2">GPSC65</strain>
    </source>
</reference>
<evidence type="ECO:0000259" key="1">
    <source>
        <dbReference type="Pfam" id="PF00497"/>
    </source>
</evidence>
<dbReference type="Pfam" id="PF00497">
    <property type="entry name" value="SBP_bac_3"/>
    <property type="match status" value="1"/>
</dbReference>
<feature type="domain" description="Solute-binding protein family 3/N-terminal" evidence="1">
    <location>
        <begin position="34"/>
        <end position="82"/>
    </location>
</feature>
<evidence type="ECO:0000313" key="2">
    <source>
        <dbReference type="EMBL" id="VNQ42361.1"/>
    </source>
</evidence>
<dbReference type="SUPFAM" id="SSF53850">
    <property type="entry name" value="Periplasmic binding protein-like II"/>
    <property type="match status" value="1"/>
</dbReference>
<gene>
    <name evidence="2" type="primary">fliY_2</name>
    <name evidence="2" type="ORF">SAMEA2783854_00548</name>
</gene>
<accession>A0A4J2CG28</accession>
<dbReference type="Gene3D" id="3.40.190.10">
    <property type="entry name" value="Periplasmic binding protein-like II"/>
    <property type="match status" value="2"/>
</dbReference>
<name>A0A4J2CG28_STREE</name>
<sequence>MIDLKNDRIDGLLIDRVYANYYLEAEGVLNDYNVFTVGLETEAFAVGARKEDTTLVKKINEAFSSLYKDGKFQEISQKWFGEDVATKEVKEGQ</sequence>
<proteinExistence type="predicted"/>